<dbReference type="GO" id="GO:0004519">
    <property type="term" value="F:endonuclease activity"/>
    <property type="evidence" value="ECO:0007669"/>
    <property type="project" value="UniProtKB-KW"/>
</dbReference>
<reference evidence="1" key="1">
    <citation type="submission" date="2016-05" db="EMBL/GenBank/DDBJ databases">
        <authorList>
            <person name="Lavstsen T."/>
            <person name="Jespersen J.S."/>
        </authorList>
    </citation>
    <scope>NUCLEOTIDE SEQUENCE</scope>
    <source>
        <tissue evidence="1">Brain</tissue>
    </source>
</reference>
<protein>
    <submittedName>
        <fullName evidence="1">DDE superfamily endonuclease</fullName>
    </submittedName>
</protein>
<evidence type="ECO:0000313" key="1">
    <source>
        <dbReference type="EMBL" id="SBR63233.1"/>
    </source>
</evidence>
<name>A0A1A8N2B9_9TELE</name>
<keyword evidence="1" id="KW-0255">Endonuclease</keyword>
<proteinExistence type="predicted"/>
<gene>
    <name evidence="1" type="primary">Nfu_g_1_024631</name>
</gene>
<sequence>IFSRVHMKCLDFPLQFMVFYMPCRLSRLDMSLGSTYKEIRHNENMFKPFDFVTTVFLSCFGAFLTTELNFAQQLVQPPQHVVVLAQPSGGFMCLWT</sequence>
<accession>A0A1A8N2B9</accession>
<feature type="non-terminal residue" evidence="1">
    <location>
        <position position="1"/>
    </location>
</feature>
<dbReference type="EMBL" id="HAEG01000029">
    <property type="protein sequence ID" value="SBR63233.1"/>
    <property type="molecule type" value="Transcribed_RNA"/>
</dbReference>
<keyword evidence="1" id="KW-0378">Hydrolase</keyword>
<dbReference type="AlphaFoldDB" id="A0A1A8N2B9"/>
<keyword evidence="1" id="KW-0540">Nuclease</keyword>
<feature type="non-terminal residue" evidence="1">
    <location>
        <position position="96"/>
    </location>
</feature>
<reference evidence="1" key="2">
    <citation type="submission" date="2016-06" db="EMBL/GenBank/DDBJ databases">
        <title>The genome of a short-lived fish provides insights into sex chromosome evolution and the genetic control of aging.</title>
        <authorList>
            <person name="Reichwald K."/>
            <person name="Felder M."/>
            <person name="Petzold A."/>
            <person name="Koch P."/>
            <person name="Groth M."/>
            <person name="Platzer M."/>
        </authorList>
    </citation>
    <scope>NUCLEOTIDE SEQUENCE</scope>
    <source>
        <tissue evidence="1">Brain</tissue>
    </source>
</reference>
<organism evidence="1">
    <name type="scientific">Nothobranchius pienaari</name>
    <dbReference type="NCBI Taxonomy" id="704102"/>
    <lineage>
        <taxon>Eukaryota</taxon>
        <taxon>Metazoa</taxon>
        <taxon>Chordata</taxon>
        <taxon>Craniata</taxon>
        <taxon>Vertebrata</taxon>
        <taxon>Euteleostomi</taxon>
        <taxon>Actinopterygii</taxon>
        <taxon>Neopterygii</taxon>
        <taxon>Teleostei</taxon>
        <taxon>Neoteleostei</taxon>
        <taxon>Acanthomorphata</taxon>
        <taxon>Ovalentaria</taxon>
        <taxon>Atherinomorphae</taxon>
        <taxon>Cyprinodontiformes</taxon>
        <taxon>Nothobranchiidae</taxon>
        <taxon>Nothobranchius</taxon>
    </lineage>
</organism>